<dbReference type="Pfam" id="PF00149">
    <property type="entry name" value="Metallophos"/>
    <property type="match status" value="1"/>
</dbReference>
<feature type="domain" description="Calcineurin-like phosphoesterase" evidence="2">
    <location>
        <begin position="3"/>
        <end position="198"/>
    </location>
</feature>
<keyword evidence="4" id="KW-1185">Reference proteome</keyword>
<evidence type="ECO:0000313" key="4">
    <source>
        <dbReference type="Proteomes" id="UP000321816"/>
    </source>
</evidence>
<dbReference type="RefSeq" id="WP_187254480.1">
    <property type="nucleotide sequence ID" value="NZ_CP144914.1"/>
</dbReference>
<evidence type="ECO:0000259" key="2">
    <source>
        <dbReference type="Pfam" id="PF00149"/>
    </source>
</evidence>
<dbReference type="PANTHER" id="PTHR30337:SF7">
    <property type="entry name" value="PHOSPHOESTERASE"/>
    <property type="match status" value="1"/>
</dbReference>
<dbReference type="InterPro" id="IPR029052">
    <property type="entry name" value="Metallo-depent_PP-like"/>
</dbReference>
<dbReference type="InterPro" id="IPR004843">
    <property type="entry name" value="Calcineurin-like_PHP"/>
</dbReference>
<evidence type="ECO:0000313" key="3">
    <source>
        <dbReference type="EMBL" id="WWD81184.1"/>
    </source>
</evidence>
<reference evidence="3 4" key="1">
    <citation type="submission" date="2024-01" db="EMBL/GenBank/DDBJ databases">
        <title>Complete Genome Sequence of Alkalicoccus halolimnae BZ-SZ-XJ29T, a Moderately Halophilic Bacterium Isolated from a Salt Lake.</title>
        <authorList>
            <person name="Zhao B."/>
        </authorList>
    </citation>
    <scope>NUCLEOTIDE SEQUENCE [LARGE SCALE GENOMIC DNA]</scope>
    <source>
        <strain evidence="3 4">BZ-SZ-XJ29</strain>
    </source>
</reference>
<keyword evidence="3" id="KW-0269">Exonuclease</keyword>
<dbReference type="Gene3D" id="3.60.21.10">
    <property type="match status" value="1"/>
</dbReference>
<protein>
    <submittedName>
        <fullName evidence="3">DNA repair exonuclease</fullName>
        <ecNumber evidence="3">3.1.-.-</ecNumber>
    </submittedName>
</protein>
<dbReference type="AlphaFoldDB" id="A0AAJ8LXI3"/>
<proteinExistence type="predicted"/>
<dbReference type="PANTHER" id="PTHR30337">
    <property type="entry name" value="COMPONENT OF ATP-DEPENDENT DSDNA EXONUCLEASE"/>
    <property type="match status" value="1"/>
</dbReference>
<dbReference type="EMBL" id="CP144914">
    <property type="protein sequence ID" value="WWD81184.1"/>
    <property type="molecule type" value="Genomic_DNA"/>
</dbReference>
<dbReference type="KEGG" id="ahal:FTX54_006440"/>
<dbReference type="GO" id="GO:0004527">
    <property type="term" value="F:exonuclease activity"/>
    <property type="evidence" value="ECO:0007669"/>
    <property type="project" value="UniProtKB-KW"/>
</dbReference>
<dbReference type="Proteomes" id="UP000321816">
    <property type="component" value="Chromosome"/>
</dbReference>
<sequence length="400" mass="45812">MVKFIHCADLHLDRPFQIPSGTSPADSRLFREAAYDSFEKICSKAVSENVDFLVISGDLYHHEERSIHAQWFVKTQMERLNEAGISVYIIHGNHDPLLVNNGRVTMPGNVFVFGTSGEKYLHEKEGESVYLYGFSYPEKAFTASPLDMYEKASGGDFHIALLHGQEGSGGDHEPYAPFQLQSLKNVGMDYWALGHIHERNELSIDPPVVYPGNIQGAHRKEEGEKGAYLVTILKDKTTDITFFPASRIIWKKINISIEQAETMDDLVKVTAALLPDEDEKVFLCTLTFEGRGDLHNYLHENREELLQIFKSEFERKDLFIDTCKYRTSPPFQKIESELTADIQSRAQMLKKENESIIERSRQLFNHTLIRRHADHFTEEDWLEIIETAESELLAAVLEEE</sequence>
<dbReference type="SUPFAM" id="SSF56300">
    <property type="entry name" value="Metallo-dependent phosphatases"/>
    <property type="match status" value="1"/>
</dbReference>
<dbReference type="CDD" id="cd00840">
    <property type="entry name" value="MPP_Mre11_N"/>
    <property type="match status" value="1"/>
</dbReference>
<organism evidence="3 4">
    <name type="scientific">Alkalicoccus halolimnae</name>
    <dbReference type="NCBI Taxonomy" id="1667239"/>
    <lineage>
        <taxon>Bacteria</taxon>
        <taxon>Bacillati</taxon>
        <taxon>Bacillota</taxon>
        <taxon>Bacilli</taxon>
        <taxon>Bacillales</taxon>
        <taxon>Bacillaceae</taxon>
        <taxon>Alkalicoccus</taxon>
    </lineage>
</organism>
<keyword evidence="3" id="KW-0540">Nuclease</keyword>
<evidence type="ECO:0000256" key="1">
    <source>
        <dbReference type="ARBA" id="ARBA00022801"/>
    </source>
</evidence>
<dbReference type="InterPro" id="IPR041796">
    <property type="entry name" value="Mre11_N"/>
</dbReference>
<gene>
    <name evidence="3" type="ORF">FTX54_006440</name>
</gene>
<dbReference type="InterPro" id="IPR050535">
    <property type="entry name" value="DNA_Repair-Maintenance_Comp"/>
</dbReference>
<dbReference type="InterPro" id="IPR014576">
    <property type="entry name" value="Pesterase_YhaO"/>
</dbReference>
<keyword evidence="1 3" id="KW-0378">Hydrolase</keyword>
<dbReference type="PIRSF" id="PIRSF033091">
    <property type="entry name" value="Pesterase_YhaO"/>
    <property type="match status" value="1"/>
</dbReference>
<accession>A0AAJ8LXI3</accession>
<name>A0AAJ8LXI3_9BACI</name>
<dbReference type="EC" id="3.1.-.-" evidence="3"/>